<keyword evidence="4" id="KW-1185">Reference proteome</keyword>
<evidence type="ECO:0000259" key="2">
    <source>
        <dbReference type="Pfam" id="PF24864"/>
    </source>
</evidence>
<comment type="caution">
    <text evidence="3">The sequence shown here is derived from an EMBL/GenBank/DDBJ whole genome shotgun (WGS) entry which is preliminary data.</text>
</comment>
<evidence type="ECO:0000313" key="3">
    <source>
        <dbReference type="EMBL" id="OJD28199.1"/>
    </source>
</evidence>
<dbReference type="EMBL" id="LGTZ01000027">
    <property type="protein sequence ID" value="OJD28199.1"/>
    <property type="molecule type" value="Genomic_DNA"/>
</dbReference>
<dbReference type="PANTHER" id="PTHR38790:SF4">
    <property type="entry name" value="2EXR DOMAIN-CONTAINING PROTEIN"/>
    <property type="match status" value="1"/>
</dbReference>
<name>A0A1J9RI20_9EURO</name>
<protein>
    <recommendedName>
        <fullName evidence="2">DUF7730 domain-containing protein</fullName>
    </recommendedName>
</protein>
<evidence type="ECO:0000313" key="4">
    <source>
        <dbReference type="Proteomes" id="UP000242791"/>
    </source>
</evidence>
<proteinExistence type="predicted"/>
<reference evidence="3 4" key="1">
    <citation type="submission" date="2015-08" db="EMBL/GenBank/DDBJ databases">
        <title>Emmonsia species relationships and genome sequence.</title>
        <authorList>
            <person name="Cuomo C.A."/>
            <person name="Schwartz I.S."/>
            <person name="Kenyon C."/>
            <person name="De Hoog G.S."/>
            <person name="Govender N.P."/>
            <person name="Botha A."/>
            <person name="Moreno L."/>
            <person name="De Vries M."/>
            <person name="Munoz J.F."/>
            <person name="Stielow J.B."/>
        </authorList>
    </citation>
    <scope>NUCLEOTIDE SEQUENCE [LARGE SCALE GENOMIC DNA]</scope>
    <source>
        <strain evidence="3 4">EI222</strain>
    </source>
</reference>
<evidence type="ECO:0000256" key="1">
    <source>
        <dbReference type="SAM" id="MobiDB-lite"/>
    </source>
</evidence>
<feature type="region of interest" description="Disordered" evidence="1">
    <location>
        <begin position="160"/>
        <end position="179"/>
    </location>
</feature>
<dbReference type="OrthoDB" id="515692at2759"/>
<gene>
    <name evidence="3" type="ORF">ACJ73_00410</name>
</gene>
<dbReference type="STRING" id="1658174.A0A1J9RI20"/>
<dbReference type="Proteomes" id="UP000242791">
    <property type="component" value="Unassembled WGS sequence"/>
</dbReference>
<dbReference type="VEuPathDB" id="FungiDB:ACJ73_00410"/>
<dbReference type="AlphaFoldDB" id="A0A1J9RI20"/>
<sequence>MFSLGAIDSKSEPLSVGHQTATANVIYHCGKFSDAEEMQYGNTTESVIGMLSLIFQTIWKPPPYRVKGNKYQDRQEPGRNVAGQRLTSVHYLTEEVGDGLFYRHILALLPTTSIPIHVLGRELQIRPQLGTSKSIPLSLKEMRKFIESFPSRKLSISIKRQKRHSISHDGRKTNDQPPLPFLSLPPEIRNQIYYALFNCGLAIHLFHVRETLYLLRCRQQTPHLDDACCGHSSRVDLCIQALSNTFSEPLQRDTTQKVIRNTQRSILTHLPTAILYTNKQLCNEAAAVLYGELTFEALELKTWLLFARMVSPRHLALVKRLRSTWVGLPCLTMAPVRPGATGYASYEQYTLWDEPWDEFWDIVRSKMDGLVELGFCMNYEGQYLDRSIEANWLKPLLTVRGLRQLEVWVRDRIGGEDGRGGEDEAGAKREGEALMKFLRKIMCQGIRGEVVDGVDAGFYGEAAAGGDVAANGETIN</sequence>
<dbReference type="InterPro" id="IPR056632">
    <property type="entry name" value="DUF7730"/>
</dbReference>
<feature type="domain" description="DUF7730" evidence="2">
    <location>
        <begin position="180"/>
        <end position="407"/>
    </location>
</feature>
<dbReference type="Pfam" id="PF24864">
    <property type="entry name" value="DUF7730"/>
    <property type="match status" value="1"/>
</dbReference>
<dbReference type="PANTHER" id="PTHR38790">
    <property type="entry name" value="2EXR DOMAIN-CONTAINING PROTEIN-RELATED"/>
    <property type="match status" value="1"/>
</dbReference>
<accession>A0A1J9RI20</accession>
<organism evidence="3 4">
    <name type="scientific">Blastomyces percursus</name>
    <dbReference type="NCBI Taxonomy" id="1658174"/>
    <lineage>
        <taxon>Eukaryota</taxon>
        <taxon>Fungi</taxon>
        <taxon>Dikarya</taxon>
        <taxon>Ascomycota</taxon>
        <taxon>Pezizomycotina</taxon>
        <taxon>Eurotiomycetes</taxon>
        <taxon>Eurotiomycetidae</taxon>
        <taxon>Onygenales</taxon>
        <taxon>Ajellomycetaceae</taxon>
        <taxon>Blastomyces</taxon>
    </lineage>
</organism>